<organism evidence="15 16">
    <name type="scientific">Hominilimicola fabiformis</name>
    <dbReference type="NCBI Taxonomy" id="2885356"/>
    <lineage>
        <taxon>Bacteria</taxon>
        <taxon>Bacillati</taxon>
        <taxon>Bacillota</taxon>
        <taxon>Clostridia</taxon>
        <taxon>Eubacteriales</taxon>
        <taxon>Oscillospiraceae</taxon>
        <taxon>Hominilimicola</taxon>
    </lineage>
</organism>
<feature type="transmembrane region" description="Helical" evidence="14">
    <location>
        <begin position="489"/>
        <end position="507"/>
    </location>
</feature>
<evidence type="ECO:0000256" key="8">
    <source>
        <dbReference type="ARBA" id="ARBA00023053"/>
    </source>
</evidence>
<evidence type="ECO:0000313" key="15">
    <source>
        <dbReference type="EMBL" id="MCC2210706.1"/>
    </source>
</evidence>
<dbReference type="InterPro" id="IPR001734">
    <property type="entry name" value="Na/solute_symporter"/>
</dbReference>
<evidence type="ECO:0000256" key="1">
    <source>
        <dbReference type="ARBA" id="ARBA00004651"/>
    </source>
</evidence>
<feature type="transmembrane region" description="Helical" evidence="14">
    <location>
        <begin position="12"/>
        <end position="29"/>
    </location>
</feature>
<feature type="transmembrane region" description="Helical" evidence="14">
    <location>
        <begin position="288"/>
        <end position="307"/>
    </location>
</feature>
<evidence type="ECO:0000256" key="14">
    <source>
        <dbReference type="SAM" id="Phobius"/>
    </source>
</evidence>
<dbReference type="InterPro" id="IPR038377">
    <property type="entry name" value="Na/Glc_symporter_sf"/>
</dbReference>
<gene>
    <name evidence="15" type="ORF">LKE05_07870</name>
</gene>
<proteinExistence type="inferred from homology"/>
<keyword evidence="8" id="KW-0915">Sodium</keyword>
<dbReference type="PROSITE" id="PS50283">
    <property type="entry name" value="NA_SOLUT_SYMP_3"/>
    <property type="match status" value="1"/>
</dbReference>
<evidence type="ECO:0000256" key="5">
    <source>
        <dbReference type="ARBA" id="ARBA00022692"/>
    </source>
</evidence>
<dbReference type="Gene3D" id="1.20.1730.10">
    <property type="entry name" value="Sodium/glucose cotransporter"/>
    <property type="match status" value="1"/>
</dbReference>
<dbReference type="GO" id="GO:0046942">
    <property type="term" value="P:carboxylic acid transport"/>
    <property type="evidence" value="ECO:0007669"/>
    <property type="project" value="UniProtKB-ARBA"/>
</dbReference>
<dbReference type="InterPro" id="IPR018212">
    <property type="entry name" value="Na/solute_symporter_CS"/>
</dbReference>
<comment type="similarity">
    <text evidence="2 13">Belongs to the sodium:solute symporter (SSF) (TC 2.A.21) family.</text>
</comment>
<dbReference type="RefSeq" id="WP_308456457.1">
    <property type="nucleotide sequence ID" value="NZ_JAJEQM010000009.1"/>
</dbReference>
<reference evidence="15 16" key="1">
    <citation type="submission" date="2021-10" db="EMBL/GenBank/DDBJ databases">
        <title>Anaerobic single-cell dispensing facilitates the cultivation of human gut bacteria.</title>
        <authorList>
            <person name="Afrizal A."/>
        </authorList>
    </citation>
    <scope>NUCLEOTIDE SEQUENCE [LARGE SCALE GENOMIC DNA]</scope>
    <source>
        <strain evidence="15 16">CLA-AA-H232</strain>
    </source>
</reference>
<keyword evidence="3" id="KW-0813">Transport</keyword>
<keyword evidence="5 14" id="KW-0812">Transmembrane</keyword>
<dbReference type="AlphaFoldDB" id="A0AAE3DYH5"/>
<keyword evidence="7 14" id="KW-1133">Transmembrane helix</keyword>
<evidence type="ECO:0000256" key="10">
    <source>
        <dbReference type="ARBA" id="ARBA00023136"/>
    </source>
</evidence>
<dbReference type="EMBL" id="JAJEQM010000009">
    <property type="protein sequence ID" value="MCC2210706.1"/>
    <property type="molecule type" value="Genomic_DNA"/>
</dbReference>
<evidence type="ECO:0000256" key="7">
    <source>
        <dbReference type="ARBA" id="ARBA00022989"/>
    </source>
</evidence>
<feature type="transmembrane region" description="Helical" evidence="14">
    <location>
        <begin position="193"/>
        <end position="211"/>
    </location>
</feature>
<evidence type="ECO:0000256" key="12">
    <source>
        <dbReference type="ARBA" id="ARBA00033708"/>
    </source>
</evidence>
<feature type="transmembrane region" description="Helical" evidence="14">
    <location>
        <begin position="389"/>
        <end position="406"/>
    </location>
</feature>
<comment type="subcellular location">
    <subcellularLocation>
        <location evidence="1">Cell membrane</location>
        <topology evidence="1">Multi-pass membrane protein</topology>
    </subcellularLocation>
</comment>
<evidence type="ECO:0000256" key="13">
    <source>
        <dbReference type="RuleBase" id="RU362091"/>
    </source>
</evidence>
<feature type="transmembrane region" description="Helical" evidence="14">
    <location>
        <begin position="50"/>
        <end position="71"/>
    </location>
</feature>
<keyword evidence="11" id="KW-0739">Sodium transport</keyword>
<feature type="transmembrane region" description="Helical" evidence="14">
    <location>
        <begin position="77"/>
        <end position="100"/>
    </location>
</feature>
<dbReference type="PANTHER" id="PTHR48086">
    <property type="entry name" value="SODIUM/PROLINE SYMPORTER-RELATED"/>
    <property type="match status" value="1"/>
</dbReference>
<evidence type="ECO:0000256" key="11">
    <source>
        <dbReference type="ARBA" id="ARBA00023201"/>
    </source>
</evidence>
<evidence type="ECO:0000256" key="4">
    <source>
        <dbReference type="ARBA" id="ARBA00022475"/>
    </source>
</evidence>
<keyword evidence="10 14" id="KW-0472">Membrane</keyword>
<dbReference type="GO" id="GO:0005886">
    <property type="term" value="C:plasma membrane"/>
    <property type="evidence" value="ECO:0007669"/>
    <property type="project" value="UniProtKB-SubCell"/>
</dbReference>
<comment type="catalytic activity">
    <reaction evidence="12">
        <text>L-proline(in) + Na(+)(in) = L-proline(out) + Na(+)(out)</text>
        <dbReference type="Rhea" id="RHEA:28967"/>
        <dbReference type="ChEBI" id="CHEBI:29101"/>
        <dbReference type="ChEBI" id="CHEBI:60039"/>
    </reaction>
</comment>
<feature type="transmembrane region" description="Helical" evidence="14">
    <location>
        <begin position="250"/>
        <end position="267"/>
    </location>
</feature>
<dbReference type="Proteomes" id="UP001198242">
    <property type="component" value="Unassembled WGS sequence"/>
</dbReference>
<keyword evidence="4" id="KW-1003">Cell membrane</keyword>
<feature type="transmembrane region" description="Helical" evidence="14">
    <location>
        <begin position="446"/>
        <end position="469"/>
    </location>
</feature>
<keyword evidence="9" id="KW-0406">Ion transport</keyword>
<feature type="transmembrane region" description="Helical" evidence="14">
    <location>
        <begin position="131"/>
        <end position="148"/>
    </location>
</feature>
<accession>A0AAE3DYH5</accession>
<dbReference type="PROSITE" id="PS00457">
    <property type="entry name" value="NA_SOLUT_SYMP_2"/>
    <property type="match status" value="1"/>
</dbReference>
<dbReference type="InterPro" id="IPR050277">
    <property type="entry name" value="Sodium:Solute_Symporter"/>
</dbReference>
<keyword evidence="6" id="KW-0769">Symport</keyword>
<comment type="caution">
    <text evidence="15">The sequence shown here is derived from an EMBL/GenBank/DDBJ whole genome shotgun (WGS) entry which is preliminary data.</text>
</comment>
<sequence>MEQNLHQTQTVTVIALIIFALIMIAIGIFSARKTKTMDGFLLGGRKIGAWVSAFAYGTSYFSAVIFVGYAGQHGWNIGLGSIWIGIGNAIFGCLLAWMLLAKRTRTMTHTLKSKTMPEFFEGRFNSTKMKVFAAIIIFVFLVPYSAAVYKGLGSMFTTIFPTVSVNTWMLVIAVLTAIYLVLGGYVATAYTDFVQGIIMIVGVFAMVVAIVKNPNVGGFSHFFSNLASVADNGDKITGAQLTSWYGGANWKFLCVNILLTSFGTWGLPQMVSKYYAVKDIKSIHKATVISTVFALIIGAGAYFVGSLSRLVLNNQLPEGGVDAVIPNTLLTALGDPNIVTTIILAVILILLLSASMSTLSSIVLSSASAISVDLIPAVNKNYSGKNQMILTRALCLLFVALSYIFATGNITIIVNIMSFSWGIVSGCFIGPYIWGIYSKKTTKAGAWAGMILGFLTVAVTTIVLTSMNNASCDTVYEAFKLAAKKAPEMGVAAMAVSLAAVPVVSMFTKKYDDKFLDGVFAKNADED</sequence>
<feature type="transmembrane region" description="Helical" evidence="14">
    <location>
        <begin position="338"/>
        <end position="364"/>
    </location>
</feature>
<feature type="transmembrane region" description="Helical" evidence="14">
    <location>
        <begin position="412"/>
        <end position="434"/>
    </location>
</feature>
<feature type="transmembrane region" description="Helical" evidence="14">
    <location>
        <begin position="168"/>
        <end position="186"/>
    </location>
</feature>
<evidence type="ECO:0000313" key="16">
    <source>
        <dbReference type="Proteomes" id="UP001198242"/>
    </source>
</evidence>
<evidence type="ECO:0000256" key="6">
    <source>
        <dbReference type="ARBA" id="ARBA00022847"/>
    </source>
</evidence>
<evidence type="ECO:0000256" key="9">
    <source>
        <dbReference type="ARBA" id="ARBA00023065"/>
    </source>
</evidence>
<evidence type="ECO:0000256" key="2">
    <source>
        <dbReference type="ARBA" id="ARBA00006434"/>
    </source>
</evidence>
<evidence type="ECO:0000256" key="3">
    <source>
        <dbReference type="ARBA" id="ARBA00022448"/>
    </source>
</evidence>
<keyword evidence="16" id="KW-1185">Reference proteome</keyword>
<protein>
    <submittedName>
        <fullName evidence="15">Sodium:solute symporter</fullName>
    </submittedName>
</protein>
<dbReference type="PANTHER" id="PTHR48086:SF3">
    <property type="entry name" value="SODIUM_PROLINE SYMPORTER"/>
    <property type="match status" value="1"/>
</dbReference>
<name>A0AAE3DYH5_9FIRM</name>
<dbReference type="GO" id="GO:0015293">
    <property type="term" value="F:symporter activity"/>
    <property type="evidence" value="ECO:0007669"/>
    <property type="project" value="UniProtKB-KW"/>
</dbReference>
<dbReference type="GO" id="GO:0006814">
    <property type="term" value="P:sodium ion transport"/>
    <property type="evidence" value="ECO:0007669"/>
    <property type="project" value="UniProtKB-KW"/>
</dbReference>
<dbReference type="Pfam" id="PF00474">
    <property type="entry name" value="SSF"/>
    <property type="match status" value="1"/>
</dbReference>